<dbReference type="AlphaFoldDB" id="A0AAV9ZF15"/>
<keyword evidence="3" id="KW-1185">Reference proteome</keyword>
<feature type="region of interest" description="Disordered" evidence="1">
    <location>
        <begin position="1"/>
        <end position="43"/>
    </location>
</feature>
<reference evidence="2 3" key="1">
    <citation type="journal article" date="2024" name="J Genomics">
        <title>Draft genome sequencing and assembly of Favolaschia claudopus CIRM-BRFM 2984 isolated from oak limbs.</title>
        <authorList>
            <person name="Navarro D."/>
            <person name="Drula E."/>
            <person name="Chaduli D."/>
            <person name="Cazenave R."/>
            <person name="Ahrendt S."/>
            <person name="Wang J."/>
            <person name="Lipzen A."/>
            <person name="Daum C."/>
            <person name="Barry K."/>
            <person name="Grigoriev I.V."/>
            <person name="Favel A."/>
            <person name="Rosso M.N."/>
            <person name="Martin F."/>
        </authorList>
    </citation>
    <scope>NUCLEOTIDE SEQUENCE [LARGE SCALE GENOMIC DNA]</scope>
    <source>
        <strain evidence="2 3">CIRM-BRFM 2984</strain>
    </source>
</reference>
<evidence type="ECO:0000313" key="3">
    <source>
        <dbReference type="Proteomes" id="UP001362999"/>
    </source>
</evidence>
<dbReference type="EMBL" id="JAWWNJ010000157">
    <property type="protein sequence ID" value="KAK6980717.1"/>
    <property type="molecule type" value="Genomic_DNA"/>
</dbReference>
<dbReference type="Proteomes" id="UP001362999">
    <property type="component" value="Unassembled WGS sequence"/>
</dbReference>
<evidence type="ECO:0000256" key="1">
    <source>
        <dbReference type="SAM" id="MobiDB-lite"/>
    </source>
</evidence>
<name>A0AAV9ZF15_9AGAR</name>
<sequence>MDLSLCLSSPLPQPPSASQHPHRPPPSPYPRTSTAPAVGCTDDGGIISLAMEASCCIQASASYSPAHMQTPTTSLLSPPPPPSPPPSPSPAHTPQSLLRA</sequence>
<comment type="caution">
    <text evidence="2">The sequence shown here is derived from an EMBL/GenBank/DDBJ whole genome shotgun (WGS) entry which is preliminary data.</text>
</comment>
<evidence type="ECO:0000313" key="2">
    <source>
        <dbReference type="EMBL" id="KAK6980717.1"/>
    </source>
</evidence>
<proteinExistence type="predicted"/>
<feature type="compositionally biased region" description="Pro residues" evidence="1">
    <location>
        <begin position="77"/>
        <end position="91"/>
    </location>
</feature>
<feature type="region of interest" description="Disordered" evidence="1">
    <location>
        <begin position="66"/>
        <end position="100"/>
    </location>
</feature>
<gene>
    <name evidence="2" type="ORF">R3P38DRAFT_3235323</name>
</gene>
<organism evidence="2 3">
    <name type="scientific">Favolaschia claudopus</name>
    <dbReference type="NCBI Taxonomy" id="2862362"/>
    <lineage>
        <taxon>Eukaryota</taxon>
        <taxon>Fungi</taxon>
        <taxon>Dikarya</taxon>
        <taxon>Basidiomycota</taxon>
        <taxon>Agaricomycotina</taxon>
        <taxon>Agaricomycetes</taxon>
        <taxon>Agaricomycetidae</taxon>
        <taxon>Agaricales</taxon>
        <taxon>Marasmiineae</taxon>
        <taxon>Mycenaceae</taxon>
        <taxon>Favolaschia</taxon>
    </lineage>
</organism>
<protein>
    <submittedName>
        <fullName evidence="2">Uncharacterized protein</fullName>
    </submittedName>
</protein>
<accession>A0AAV9ZF15</accession>